<dbReference type="EMBL" id="BTSY01000001">
    <property type="protein sequence ID" value="GMT12223.1"/>
    <property type="molecule type" value="Genomic_DNA"/>
</dbReference>
<accession>A0AAV5V1B4</accession>
<keyword evidence="1" id="KW-0175">Coiled coil</keyword>
<sequence>PATFNILLSSVPQQFSFAAPPPLQAQPLMITQPSTVFSSTLPAPQPPLPIKNNEEKQKKATAGDDRRLKKEKLKAGLARLKCENERLTQTFDERLQNEVITHLRDAKHRYEKLSAEYQKV</sequence>
<organism evidence="3 4">
    <name type="scientific">Pristionchus fissidentatus</name>
    <dbReference type="NCBI Taxonomy" id="1538716"/>
    <lineage>
        <taxon>Eukaryota</taxon>
        <taxon>Metazoa</taxon>
        <taxon>Ecdysozoa</taxon>
        <taxon>Nematoda</taxon>
        <taxon>Chromadorea</taxon>
        <taxon>Rhabditida</taxon>
        <taxon>Rhabditina</taxon>
        <taxon>Diplogasteromorpha</taxon>
        <taxon>Diplogasteroidea</taxon>
        <taxon>Neodiplogasteridae</taxon>
        <taxon>Pristionchus</taxon>
    </lineage>
</organism>
<evidence type="ECO:0000313" key="4">
    <source>
        <dbReference type="Proteomes" id="UP001432322"/>
    </source>
</evidence>
<dbReference type="Proteomes" id="UP001432322">
    <property type="component" value="Unassembled WGS sequence"/>
</dbReference>
<evidence type="ECO:0008006" key="5">
    <source>
        <dbReference type="Google" id="ProtNLM"/>
    </source>
</evidence>
<feature type="non-terminal residue" evidence="3">
    <location>
        <position position="120"/>
    </location>
</feature>
<feature type="coiled-coil region" evidence="1">
    <location>
        <begin position="70"/>
        <end position="97"/>
    </location>
</feature>
<gene>
    <name evidence="3" type="ORF">PFISCL1PPCAC_3520</name>
</gene>
<evidence type="ECO:0000256" key="1">
    <source>
        <dbReference type="SAM" id="Coils"/>
    </source>
</evidence>
<evidence type="ECO:0000313" key="3">
    <source>
        <dbReference type="EMBL" id="GMT12223.1"/>
    </source>
</evidence>
<proteinExistence type="predicted"/>
<feature type="non-terminal residue" evidence="3">
    <location>
        <position position="1"/>
    </location>
</feature>
<comment type="caution">
    <text evidence="3">The sequence shown here is derived from an EMBL/GenBank/DDBJ whole genome shotgun (WGS) entry which is preliminary data.</text>
</comment>
<name>A0AAV5V1B4_9BILA</name>
<feature type="compositionally biased region" description="Basic and acidic residues" evidence="2">
    <location>
        <begin position="52"/>
        <end position="65"/>
    </location>
</feature>
<dbReference type="AlphaFoldDB" id="A0AAV5V1B4"/>
<keyword evidence="4" id="KW-1185">Reference proteome</keyword>
<reference evidence="3" key="1">
    <citation type="submission" date="2023-10" db="EMBL/GenBank/DDBJ databases">
        <title>Genome assembly of Pristionchus species.</title>
        <authorList>
            <person name="Yoshida K."/>
            <person name="Sommer R.J."/>
        </authorList>
    </citation>
    <scope>NUCLEOTIDE SEQUENCE</scope>
    <source>
        <strain evidence="3">RS5133</strain>
    </source>
</reference>
<protein>
    <recommendedName>
        <fullName evidence="5">BZIP domain-containing protein</fullName>
    </recommendedName>
</protein>
<evidence type="ECO:0000256" key="2">
    <source>
        <dbReference type="SAM" id="MobiDB-lite"/>
    </source>
</evidence>
<feature type="region of interest" description="Disordered" evidence="2">
    <location>
        <begin position="36"/>
        <end position="65"/>
    </location>
</feature>